<reference evidence="1 2" key="1">
    <citation type="submission" date="2016-11" db="EMBL/GenBank/DDBJ databases">
        <authorList>
            <person name="Jaros S."/>
            <person name="Januszkiewicz K."/>
            <person name="Wedrychowicz H."/>
        </authorList>
    </citation>
    <scope>NUCLEOTIDE SEQUENCE [LARGE SCALE GENOMIC DNA]</scope>
    <source>
        <strain evidence="1 2">GAS242</strain>
    </source>
</reference>
<dbReference type="Proteomes" id="UP000190675">
    <property type="component" value="Chromosome I"/>
</dbReference>
<sequence>MDVAIAKQEGDRTLADKTGNFDLSFLPKSLTTQCRGLIESYHELHGYACLPDILWKSRLGPLIESHNEFRQLLRKASTTRSAKKSNEGFVRIASTILSLEILASSFAGWSAIYPDAGATAHAILRRHARSPHTPLMDFYLYPPKYISSAAIAALVPPAVHQPAEAELYRASRPELSGEKRALNYVKALQQTLDAKVAQTA</sequence>
<dbReference type="EMBL" id="LT670818">
    <property type="protein sequence ID" value="SHG43564.1"/>
    <property type="molecule type" value="Genomic_DNA"/>
</dbReference>
<protein>
    <submittedName>
        <fullName evidence="1">Uncharacterized protein</fullName>
    </submittedName>
</protein>
<gene>
    <name evidence="1" type="ORF">SAMN05444169_2460</name>
</gene>
<organism evidence="1 2">
    <name type="scientific">Bradyrhizobium erythrophlei</name>
    <dbReference type="NCBI Taxonomy" id="1437360"/>
    <lineage>
        <taxon>Bacteria</taxon>
        <taxon>Pseudomonadati</taxon>
        <taxon>Pseudomonadota</taxon>
        <taxon>Alphaproteobacteria</taxon>
        <taxon>Hyphomicrobiales</taxon>
        <taxon>Nitrobacteraceae</taxon>
        <taxon>Bradyrhizobium</taxon>
    </lineage>
</organism>
<dbReference type="RefSeq" id="WP_079566201.1">
    <property type="nucleotide sequence ID" value="NZ_LT670818.1"/>
</dbReference>
<evidence type="ECO:0000313" key="2">
    <source>
        <dbReference type="Proteomes" id="UP000190675"/>
    </source>
</evidence>
<evidence type="ECO:0000313" key="1">
    <source>
        <dbReference type="EMBL" id="SHG43564.1"/>
    </source>
</evidence>
<proteinExistence type="predicted"/>
<dbReference type="AlphaFoldDB" id="A0A1M5JSQ1"/>
<accession>A0A1M5JSQ1</accession>
<name>A0A1M5JSQ1_9BRAD</name>
<dbReference type="OrthoDB" id="8218699at2"/>